<feature type="compositionally biased region" description="Basic and acidic residues" evidence="8">
    <location>
        <begin position="536"/>
        <end position="548"/>
    </location>
</feature>
<keyword evidence="6" id="KW-0206">Cytoskeleton</keyword>
<dbReference type="InterPro" id="IPR036361">
    <property type="entry name" value="SAP_dom_sf"/>
</dbReference>
<feature type="compositionally biased region" description="Polar residues" evidence="8">
    <location>
        <begin position="728"/>
        <end position="740"/>
    </location>
</feature>
<dbReference type="Pfam" id="PF03941">
    <property type="entry name" value="INCENP_ARK-bind"/>
    <property type="match status" value="1"/>
</dbReference>
<dbReference type="VEuPathDB" id="FungiDB:PYU1_G002563"/>
<reference evidence="11" key="1">
    <citation type="journal article" date="2010" name="Genome Biol.">
        <title>Genome sequence of the necrotrophic plant pathogen Pythium ultimum reveals original pathogenicity mechanisms and effector repertoire.</title>
        <authorList>
            <person name="Levesque C.A."/>
            <person name="Brouwer H."/>
            <person name="Cano L."/>
            <person name="Hamilton J.P."/>
            <person name="Holt C."/>
            <person name="Huitema E."/>
            <person name="Raffaele S."/>
            <person name="Robideau G.P."/>
            <person name="Thines M."/>
            <person name="Win J."/>
            <person name="Zerillo M.M."/>
            <person name="Beakes G.W."/>
            <person name="Boore J.L."/>
            <person name="Busam D."/>
            <person name="Dumas B."/>
            <person name="Ferriera S."/>
            <person name="Fuerstenberg S.I."/>
            <person name="Gachon C.M."/>
            <person name="Gaulin E."/>
            <person name="Govers F."/>
            <person name="Grenville-Briggs L."/>
            <person name="Horner N."/>
            <person name="Hostetler J."/>
            <person name="Jiang R.H."/>
            <person name="Johnson J."/>
            <person name="Krajaejun T."/>
            <person name="Lin H."/>
            <person name="Meijer H.J."/>
            <person name="Moore B."/>
            <person name="Morris P."/>
            <person name="Phuntmart V."/>
            <person name="Puiu D."/>
            <person name="Shetty J."/>
            <person name="Stajich J.E."/>
            <person name="Tripathy S."/>
            <person name="Wawra S."/>
            <person name="van West P."/>
            <person name="Whitty B.R."/>
            <person name="Coutinho P.M."/>
            <person name="Henrissat B."/>
            <person name="Martin F."/>
            <person name="Thomas P.D."/>
            <person name="Tyler B.M."/>
            <person name="De Vries R.P."/>
            <person name="Kamoun S."/>
            <person name="Yandell M."/>
            <person name="Tisserat N."/>
            <person name="Buell C.R."/>
        </authorList>
    </citation>
    <scope>NUCLEOTIDE SEQUENCE</scope>
    <source>
        <strain evidence="11">DAOM:BR144</strain>
    </source>
</reference>
<feature type="compositionally biased region" description="Basic and acidic residues" evidence="8">
    <location>
        <begin position="813"/>
        <end position="884"/>
    </location>
</feature>
<dbReference type="GO" id="GO:0007059">
    <property type="term" value="P:chromosome segregation"/>
    <property type="evidence" value="ECO:0007669"/>
    <property type="project" value="UniProtKB-KW"/>
</dbReference>
<dbReference type="Proteomes" id="UP000019132">
    <property type="component" value="Unassembled WGS sequence"/>
</dbReference>
<dbReference type="STRING" id="431595.K3WC75"/>
<proteinExistence type="inferred from homology"/>
<feature type="compositionally biased region" description="Basic and acidic residues" evidence="8">
    <location>
        <begin position="256"/>
        <end position="287"/>
    </location>
</feature>
<keyword evidence="5" id="KW-0159">Chromosome partition</keyword>
<dbReference type="HOGENOM" id="CLU_005331_0_0_1"/>
<protein>
    <recommendedName>
        <fullName evidence="9">SAP domain-containing protein</fullName>
    </recommendedName>
</protein>
<feature type="compositionally biased region" description="Polar residues" evidence="8">
    <location>
        <begin position="392"/>
        <end position="418"/>
    </location>
</feature>
<keyword evidence="4" id="KW-0963">Cytoplasm</keyword>
<dbReference type="AlphaFoldDB" id="K3WC75"/>
<evidence type="ECO:0000256" key="1">
    <source>
        <dbReference type="ARBA" id="ARBA00004123"/>
    </source>
</evidence>
<feature type="compositionally biased region" description="Low complexity" evidence="8">
    <location>
        <begin position="960"/>
        <end position="970"/>
    </location>
</feature>
<feature type="compositionally biased region" description="Low complexity" evidence="8">
    <location>
        <begin position="333"/>
        <end position="344"/>
    </location>
</feature>
<evidence type="ECO:0000256" key="8">
    <source>
        <dbReference type="SAM" id="MobiDB-lite"/>
    </source>
</evidence>
<feature type="region of interest" description="Disordered" evidence="8">
    <location>
        <begin position="618"/>
        <end position="637"/>
    </location>
</feature>
<feature type="compositionally biased region" description="Acidic residues" evidence="8">
    <location>
        <begin position="194"/>
        <end position="223"/>
    </location>
</feature>
<feature type="compositionally biased region" description="Polar residues" evidence="8">
    <location>
        <begin position="924"/>
        <end position="940"/>
    </location>
</feature>
<evidence type="ECO:0000259" key="9">
    <source>
        <dbReference type="PROSITE" id="PS50800"/>
    </source>
</evidence>
<dbReference type="EnsemblProtists" id="PYU1_T002566">
    <property type="protein sequence ID" value="PYU1_T002566"/>
    <property type="gene ID" value="PYU1_G002563"/>
</dbReference>
<dbReference type="eggNOG" id="ENOG502RX7J">
    <property type="taxonomic scope" value="Eukaryota"/>
</dbReference>
<feature type="compositionally biased region" description="Basic and acidic residues" evidence="8">
    <location>
        <begin position="685"/>
        <end position="715"/>
    </location>
</feature>
<comment type="subcellular location">
    <subcellularLocation>
        <location evidence="2">Cytoplasm</location>
        <location evidence="2">Cytoskeleton</location>
        <location evidence="2">Spindle</location>
    </subcellularLocation>
    <subcellularLocation>
        <location evidence="1">Nucleus</location>
    </subcellularLocation>
</comment>
<keyword evidence="11" id="KW-1185">Reference proteome</keyword>
<feature type="compositionally biased region" description="Basic and acidic residues" evidence="8">
    <location>
        <begin position="1037"/>
        <end position="1046"/>
    </location>
</feature>
<dbReference type="GO" id="GO:0005819">
    <property type="term" value="C:spindle"/>
    <property type="evidence" value="ECO:0007669"/>
    <property type="project" value="UniProtKB-SubCell"/>
</dbReference>
<feature type="compositionally biased region" description="Polar residues" evidence="8">
    <location>
        <begin position="345"/>
        <end position="354"/>
    </location>
</feature>
<feature type="domain" description="SAP" evidence="9">
    <location>
        <begin position="158"/>
        <end position="192"/>
    </location>
</feature>
<feature type="compositionally biased region" description="Acidic residues" evidence="8">
    <location>
        <begin position="1013"/>
        <end position="1024"/>
    </location>
</feature>
<feature type="compositionally biased region" description="Low complexity" evidence="8">
    <location>
        <begin position="652"/>
        <end position="667"/>
    </location>
</feature>
<dbReference type="OMA" id="TMDWLNE"/>
<feature type="region of interest" description="Disordered" evidence="8">
    <location>
        <begin position="194"/>
        <end position="446"/>
    </location>
</feature>
<feature type="region of interest" description="Disordered" evidence="8">
    <location>
        <begin position="459"/>
        <end position="548"/>
    </location>
</feature>
<feature type="compositionally biased region" description="Polar residues" evidence="8">
    <location>
        <begin position="501"/>
        <end position="516"/>
    </location>
</feature>
<evidence type="ECO:0000313" key="11">
    <source>
        <dbReference type="Proteomes" id="UP000019132"/>
    </source>
</evidence>
<reference evidence="10" key="3">
    <citation type="submission" date="2014-11" db="UniProtKB">
        <authorList>
            <consortium name="EnsemblProtists"/>
        </authorList>
    </citation>
    <scope>IDENTIFICATION</scope>
    <source>
        <strain evidence="10">DAOM BR144</strain>
    </source>
</reference>
<dbReference type="SMART" id="SM00513">
    <property type="entry name" value="SAP"/>
    <property type="match status" value="1"/>
</dbReference>
<reference evidence="11" key="2">
    <citation type="submission" date="2010-04" db="EMBL/GenBank/DDBJ databases">
        <authorList>
            <person name="Buell R."/>
            <person name="Hamilton J."/>
            <person name="Hostetler J."/>
        </authorList>
    </citation>
    <scope>NUCLEOTIDE SEQUENCE [LARGE SCALE GENOMIC DNA]</scope>
    <source>
        <strain evidence="11">DAOM:BR144</strain>
    </source>
</reference>
<feature type="region of interest" description="Disordered" evidence="8">
    <location>
        <begin position="813"/>
        <end position="1062"/>
    </location>
</feature>
<evidence type="ECO:0000256" key="4">
    <source>
        <dbReference type="ARBA" id="ARBA00022490"/>
    </source>
</evidence>
<dbReference type="PROSITE" id="PS50800">
    <property type="entry name" value="SAP"/>
    <property type="match status" value="1"/>
</dbReference>
<dbReference type="Pfam" id="PF02037">
    <property type="entry name" value="SAP"/>
    <property type="match status" value="1"/>
</dbReference>
<organism evidence="10 11">
    <name type="scientific">Globisporangium ultimum (strain ATCC 200006 / CBS 805.95 / DAOM BR144)</name>
    <name type="common">Pythium ultimum</name>
    <dbReference type="NCBI Taxonomy" id="431595"/>
    <lineage>
        <taxon>Eukaryota</taxon>
        <taxon>Sar</taxon>
        <taxon>Stramenopiles</taxon>
        <taxon>Oomycota</taxon>
        <taxon>Peronosporomycetes</taxon>
        <taxon>Pythiales</taxon>
        <taxon>Pythiaceae</taxon>
        <taxon>Globisporangium</taxon>
    </lineage>
</organism>
<accession>K3WC75</accession>
<evidence type="ECO:0000256" key="5">
    <source>
        <dbReference type="ARBA" id="ARBA00022829"/>
    </source>
</evidence>
<evidence type="ECO:0000256" key="3">
    <source>
        <dbReference type="ARBA" id="ARBA00010042"/>
    </source>
</evidence>
<dbReference type="Gene3D" id="1.10.720.30">
    <property type="entry name" value="SAP domain"/>
    <property type="match status" value="1"/>
</dbReference>
<feature type="compositionally biased region" description="Acidic residues" evidence="8">
    <location>
        <begin position="303"/>
        <end position="316"/>
    </location>
</feature>
<feature type="compositionally biased region" description="Polar residues" evidence="8">
    <location>
        <begin position="425"/>
        <end position="444"/>
    </location>
</feature>
<feature type="compositionally biased region" description="Low complexity" evidence="8">
    <location>
        <begin position="885"/>
        <end position="913"/>
    </location>
</feature>
<feature type="compositionally biased region" description="Polar residues" evidence="8">
    <location>
        <begin position="627"/>
        <end position="637"/>
    </location>
</feature>
<evidence type="ECO:0000256" key="2">
    <source>
        <dbReference type="ARBA" id="ARBA00004186"/>
    </source>
</evidence>
<evidence type="ECO:0000313" key="10">
    <source>
        <dbReference type="EnsemblProtists" id="PYU1_T002566"/>
    </source>
</evidence>
<dbReference type="InParanoid" id="K3WC75"/>
<evidence type="ECO:0000256" key="6">
    <source>
        <dbReference type="ARBA" id="ARBA00023212"/>
    </source>
</evidence>
<sequence>MGDAVLRVQKHLQALSRENFASVEDTHGRSIEWLRDELHKICSEINIVFKLDLKRPTPTAYSSEYTLAVKKQKVDHVETAKIETETHTETVATEKLDAVVAKSADMAPKAATSGAVQVKKPTVVKKIVKRIRKVMKPKMLTDRKRNMKKPERKEPIDPINMRVVELRAELKRRGLKSAGLKAVLVDRLLEAIEEEDSSDSDVEMEELDEEYEVEVEEDVEAETSPDQSEKALTETDAEQSKNTAMLARANTAARSSQEKTTQDTERPSNRSSNEKPKRNDEIVRESDVGVEEVATSSKLHDAEIDDDNTASTEADDSLPAQTASIHTDEPIMTAKTSSAKNASSIFSRNTQLSETQRRKRSNEPENDPASRSVTQSAGLERLPATLHRQEDSITGETDTSDLSMESGTKSVMQRSLMTLNEDVSMASSMEPSSKTSHSTISGDSAQDKKALLKVSFASRNDDSIVPDSQTEQAIPSSSATLSDSASRSRSLSLPQSSSISEANPVTPSTQVTNVSSEETELNRRVPSQPIGGSALPEHDQRKLEHQLHVEREAQRLRIAAKLSAKKRFEEAKLSSSFWSRRDQTKNQTQTTSPPEVSTTSAVQPAVTDVVNIKVEPAMEKSVEDEGMQSTSSARPNAQTKILKNLVTESLLDQSASNSSQSKSALTSDVRSKEEPSIPFSTSNRRFSDSGRRLSASSRRESRSSRRESLSRRRDSAASAKSSGSSKSGNEGNTKPASASTAGARKLTNLVSDLHSFTDLVEKENASASTMNVVRSAPVVSALKLAEKSRLLEQKKNLEKMKRKEALMKKYEEQRKLDEDKKKKAVSMKEKTEREAKLKREQEKLNEKKQREVELAKRRHQKLQEMRAGLEKKRAMLAAEKEGMKKAAMANTAPSSRRLSSSSSTSQASKSSATIAPQAKPIAVAQQTSSKSATALQQTKSTRTEQEMKSKAPPPKPTKPARPAVAPPQQATLDPIDRTTKATKLANSEVVPPQQTTPEPADKPADTSTYDMSDNGEDSESDEDSDEKHNSKNIPKWAQKENLEKTLRAQFGPNATDPSPAIFPDFVDTCDLEAIFQPTDVRKKKRFQKRSSSGNWFGDRPTAREKALYKRDMGYLR</sequence>
<feature type="region of interest" description="Disordered" evidence="8">
    <location>
        <begin position="652"/>
        <end position="743"/>
    </location>
</feature>
<feature type="region of interest" description="Disordered" evidence="8">
    <location>
        <begin position="568"/>
        <end position="604"/>
    </location>
</feature>
<dbReference type="PANTHER" id="PTHR13142:SF1">
    <property type="entry name" value="INNER CENTROMERE PROTEIN"/>
    <property type="match status" value="1"/>
</dbReference>
<feature type="compositionally biased region" description="Polar residues" evidence="8">
    <location>
        <begin position="585"/>
        <end position="602"/>
    </location>
</feature>
<keyword evidence="7" id="KW-0539">Nucleus</keyword>
<feature type="compositionally biased region" description="Low complexity" evidence="8">
    <location>
        <begin position="473"/>
        <end position="500"/>
    </location>
</feature>
<comment type="similarity">
    <text evidence="3">Belongs to the INCENP family.</text>
</comment>
<dbReference type="InterPro" id="IPR003034">
    <property type="entry name" value="SAP_dom"/>
</dbReference>
<dbReference type="SUPFAM" id="SSF68906">
    <property type="entry name" value="SAP domain"/>
    <property type="match status" value="1"/>
</dbReference>
<dbReference type="GO" id="GO:0005634">
    <property type="term" value="C:nucleus"/>
    <property type="evidence" value="ECO:0007669"/>
    <property type="project" value="UniProtKB-SubCell"/>
</dbReference>
<dbReference type="PANTHER" id="PTHR13142">
    <property type="entry name" value="INNER CENTROMERE PROTEIN"/>
    <property type="match status" value="1"/>
</dbReference>
<dbReference type="InterPro" id="IPR005635">
    <property type="entry name" value="Inner_centromere_prot_ARK-bd"/>
</dbReference>
<evidence type="ECO:0000256" key="7">
    <source>
        <dbReference type="ARBA" id="ARBA00023242"/>
    </source>
</evidence>
<name>K3WC75_GLOUD</name>
<dbReference type="Gene3D" id="6.10.250.2990">
    <property type="match status" value="1"/>
</dbReference>
<feature type="compositionally biased region" description="Low complexity" evidence="8">
    <location>
        <begin position="716"/>
        <end position="727"/>
    </location>
</feature>